<accession>A0ABV8Q5X5</accession>
<protein>
    <submittedName>
        <fullName evidence="4">PaaI family thioesterase</fullName>
        <ecNumber evidence="4">3.1.2.-</ecNumber>
    </submittedName>
</protein>
<evidence type="ECO:0000313" key="4">
    <source>
        <dbReference type="EMBL" id="MFC4243407.1"/>
    </source>
</evidence>
<dbReference type="EC" id="3.1.2.-" evidence="4"/>
<sequence>MTDLTQLSGLEQVAALASTGKPFAPIAEHFNMTEVGYAVGDVTFEATPDASHYNPIGTVHGGFAAALLDSACGSAVHTTLRPGEAYTSLEIKVNFLRTITTDTGTVRVHGWVTKTGSRASFAEADIRDAAGKVLATASSTCAVFPAKG</sequence>
<name>A0ABV8Q5X5_9MICO</name>
<dbReference type="Pfam" id="PF03061">
    <property type="entry name" value="4HBT"/>
    <property type="match status" value="1"/>
</dbReference>
<dbReference type="Proteomes" id="UP001595900">
    <property type="component" value="Unassembled WGS sequence"/>
</dbReference>
<dbReference type="InterPro" id="IPR029069">
    <property type="entry name" value="HotDog_dom_sf"/>
</dbReference>
<dbReference type="GO" id="GO:0016787">
    <property type="term" value="F:hydrolase activity"/>
    <property type="evidence" value="ECO:0007669"/>
    <property type="project" value="UniProtKB-KW"/>
</dbReference>
<comment type="similarity">
    <text evidence="1">Belongs to the thioesterase PaaI family.</text>
</comment>
<reference evidence="5" key="1">
    <citation type="journal article" date="2019" name="Int. J. Syst. Evol. Microbiol.">
        <title>The Global Catalogue of Microorganisms (GCM) 10K type strain sequencing project: providing services to taxonomists for standard genome sequencing and annotation.</title>
        <authorList>
            <consortium name="The Broad Institute Genomics Platform"/>
            <consortium name="The Broad Institute Genome Sequencing Center for Infectious Disease"/>
            <person name="Wu L."/>
            <person name="Ma J."/>
        </authorList>
    </citation>
    <scope>NUCLEOTIDE SEQUENCE [LARGE SCALE GENOMIC DNA]</scope>
    <source>
        <strain evidence="5">CGMCC 1.10363</strain>
    </source>
</reference>
<dbReference type="NCBIfam" id="TIGR00369">
    <property type="entry name" value="unchar_dom_1"/>
    <property type="match status" value="1"/>
</dbReference>
<keyword evidence="5" id="KW-1185">Reference proteome</keyword>
<evidence type="ECO:0000256" key="2">
    <source>
        <dbReference type="ARBA" id="ARBA00022801"/>
    </source>
</evidence>
<dbReference type="PANTHER" id="PTHR21660">
    <property type="entry name" value="THIOESTERASE SUPERFAMILY MEMBER-RELATED"/>
    <property type="match status" value="1"/>
</dbReference>
<evidence type="ECO:0000259" key="3">
    <source>
        <dbReference type="Pfam" id="PF03061"/>
    </source>
</evidence>
<evidence type="ECO:0000313" key="5">
    <source>
        <dbReference type="Proteomes" id="UP001595900"/>
    </source>
</evidence>
<dbReference type="InterPro" id="IPR039298">
    <property type="entry name" value="ACOT13"/>
</dbReference>
<dbReference type="EMBL" id="JBHSCN010000005">
    <property type="protein sequence ID" value="MFC4243407.1"/>
    <property type="molecule type" value="Genomic_DNA"/>
</dbReference>
<dbReference type="PANTHER" id="PTHR21660:SF1">
    <property type="entry name" value="ACYL-COENZYME A THIOESTERASE 13"/>
    <property type="match status" value="1"/>
</dbReference>
<keyword evidence="2 4" id="KW-0378">Hydrolase</keyword>
<feature type="domain" description="Thioesterase" evidence="3">
    <location>
        <begin position="57"/>
        <end position="134"/>
    </location>
</feature>
<organism evidence="4 5">
    <name type="scientific">Gryllotalpicola reticulitermitis</name>
    <dbReference type="NCBI Taxonomy" id="1184153"/>
    <lineage>
        <taxon>Bacteria</taxon>
        <taxon>Bacillati</taxon>
        <taxon>Actinomycetota</taxon>
        <taxon>Actinomycetes</taxon>
        <taxon>Micrococcales</taxon>
        <taxon>Microbacteriaceae</taxon>
        <taxon>Gryllotalpicola</taxon>
    </lineage>
</organism>
<dbReference type="InterPro" id="IPR006683">
    <property type="entry name" value="Thioestr_dom"/>
</dbReference>
<gene>
    <name evidence="4" type="ORF">ACFOYW_08480</name>
</gene>
<dbReference type="RefSeq" id="WP_390228439.1">
    <property type="nucleotide sequence ID" value="NZ_JBHSCN010000005.1"/>
</dbReference>
<dbReference type="CDD" id="cd03443">
    <property type="entry name" value="PaaI_thioesterase"/>
    <property type="match status" value="1"/>
</dbReference>
<dbReference type="SUPFAM" id="SSF54637">
    <property type="entry name" value="Thioesterase/thiol ester dehydrase-isomerase"/>
    <property type="match status" value="1"/>
</dbReference>
<dbReference type="InterPro" id="IPR003736">
    <property type="entry name" value="PAAI_dom"/>
</dbReference>
<comment type="caution">
    <text evidence="4">The sequence shown here is derived from an EMBL/GenBank/DDBJ whole genome shotgun (WGS) entry which is preliminary data.</text>
</comment>
<proteinExistence type="inferred from homology"/>
<dbReference type="Gene3D" id="3.10.129.10">
    <property type="entry name" value="Hotdog Thioesterase"/>
    <property type="match status" value="1"/>
</dbReference>
<evidence type="ECO:0000256" key="1">
    <source>
        <dbReference type="ARBA" id="ARBA00008324"/>
    </source>
</evidence>